<evidence type="ECO:0000256" key="15">
    <source>
        <dbReference type="ARBA" id="ARBA00040883"/>
    </source>
</evidence>
<keyword evidence="12 16" id="KW-0630">Potassium</keyword>
<dbReference type="HAMAP" id="MF_01274">
    <property type="entry name" value="Pantothen_kinase_3"/>
    <property type="match status" value="1"/>
</dbReference>
<name>A0A5B8NNA1_9CHRO</name>
<evidence type="ECO:0000256" key="7">
    <source>
        <dbReference type="ARBA" id="ARBA00022490"/>
    </source>
</evidence>
<dbReference type="UniPathway" id="UPA00241">
    <property type="reaction ID" value="UER00352"/>
</dbReference>
<comment type="cofactor">
    <cofactor evidence="16">
        <name>NH4(+)</name>
        <dbReference type="ChEBI" id="CHEBI:28938"/>
    </cofactor>
    <cofactor evidence="16">
        <name>K(+)</name>
        <dbReference type="ChEBI" id="CHEBI:29103"/>
    </cofactor>
    <text evidence="16">A monovalent cation. Ammonium or potassium.</text>
</comment>
<keyword evidence="18" id="KW-1185">Reference proteome</keyword>
<protein>
    <recommendedName>
        <fullName evidence="15 16">Type III pantothenate kinase</fullName>
        <ecNumber evidence="6 16">2.7.1.33</ecNumber>
    </recommendedName>
    <alternativeName>
        <fullName evidence="16">PanK-III</fullName>
    </alternativeName>
    <alternativeName>
        <fullName evidence="16">Pantothenic acid kinase</fullName>
    </alternativeName>
</protein>
<keyword evidence="10 16" id="KW-0418">Kinase</keyword>
<evidence type="ECO:0000256" key="6">
    <source>
        <dbReference type="ARBA" id="ARBA00012102"/>
    </source>
</evidence>
<feature type="binding site" evidence="16">
    <location>
        <begin position="140"/>
        <end position="143"/>
    </location>
    <ligand>
        <name>substrate</name>
    </ligand>
</feature>
<dbReference type="GO" id="GO:0046872">
    <property type="term" value="F:metal ion binding"/>
    <property type="evidence" value="ECO:0007669"/>
    <property type="project" value="UniProtKB-KW"/>
</dbReference>
<dbReference type="InterPro" id="IPR004619">
    <property type="entry name" value="Type_III_PanK"/>
</dbReference>
<dbReference type="AlphaFoldDB" id="A0A5B8NNA1"/>
<dbReference type="Pfam" id="PF03309">
    <property type="entry name" value="Pan_kinase"/>
    <property type="match status" value="1"/>
</dbReference>
<sequence length="297" mass="32961">MSLLSQNFITLIIGNSRLHWGYFQNRQLITTWNTNHLEKAITDLPTALFPREVIDDTSSYQGDNFIKSNNLFSVPIPPSPPFIKGRSFSEDWGDQFSLNNLPVYIASVVSKQTQLWDDYPHKKIITLEDIPLTNTYATLGVDRALCVYGAGETYGYPVLVIDGGTALTYTAVGKEYNFLGGAILPGLRLQLRALNQNTAALPQVSLPDTLPQLWGDSTKSAIASGVIHTIISGIDNYLTAWWEQFPQGKVILTGGDGLLLQQFLQEKSLFCGNKTLVDQTLMFQGMAKLITNHLCRT</sequence>
<keyword evidence="11 16" id="KW-0067">ATP-binding</keyword>
<feature type="binding site" evidence="16">
    <location>
        <position position="162"/>
    </location>
    <ligand>
        <name>K(+)</name>
        <dbReference type="ChEBI" id="CHEBI:29103"/>
    </ligand>
</feature>
<evidence type="ECO:0000256" key="16">
    <source>
        <dbReference type="HAMAP-Rule" id="MF_01274"/>
    </source>
</evidence>
<dbReference type="EMBL" id="CP042326">
    <property type="protein sequence ID" value="QDZ39639.1"/>
    <property type="molecule type" value="Genomic_DNA"/>
</dbReference>
<evidence type="ECO:0000256" key="13">
    <source>
        <dbReference type="ARBA" id="ARBA00022993"/>
    </source>
</evidence>
<evidence type="ECO:0000256" key="9">
    <source>
        <dbReference type="ARBA" id="ARBA00022741"/>
    </source>
</evidence>
<accession>A0A5B8NNA1</accession>
<organism evidence="17 18">
    <name type="scientific">Euhalothece natronophila Z-M001</name>
    <dbReference type="NCBI Taxonomy" id="522448"/>
    <lineage>
        <taxon>Bacteria</taxon>
        <taxon>Bacillati</taxon>
        <taxon>Cyanobacteriota</taxon>
        <taxon>Cyanophyceae</taxon>
        <taxon>Oscillatoriophycideae</taxon>
        <taxon>Chroococcales</taxon>
        <taxon>Halothecacae</taxon>
        <taxon>Halothece cluster</taxon>
        <taxon>Euhalothece</taxon>
    </lineage>
</organism>
<dbReference type="OrthoDB" id="482945at2"/>
<feature type="binding site" evidence="16">
    <location>
        <begin position="12"/>
        <end position="19"/>
    </location>
    <ligand>
        <name>ATP</name>
        <dbReference type="ChEBI" id="CHEBI:30616"/>
    </ligand>
</feature>
<comment type="similarity">
    <text evidence="14 16">Belongs to the type III pantothenate kinase family.</text>
</comment>
<feature type="binding site" evidence="16">
    <location>
        <position position="218"/>
    </location>
    <ligand>
        <name>substrate</name>
    </ligand>
</feature>
<comment type="function">
    <text evidence="16">Catalyzes the phosphorylation of pantothenate (Pan), the first step in CoA biosynthesis.</text>
</comment>
<keyword evidence="13 16" id="KW-0173">Coenzyme A biosynthesis</keyword>
<dbReference type="GO" id="GO:0004594">
    <property type="term" value="F:pantothenate kinase activity"/>
    <property type="evidence" value="ECO:0007669"/>
    <property type="project" value="UniProtKB-UniRule"/>
</dbReference>
<dbReference type="Gene3D" id="3.30.420.40">
    <property type="match status" value="1"/>
</dbReference>
<evidence type="ECO:0000256" key="5">
    <source>
        <dbReference type="ARBA" id="ARBA00011738"/>
    </source>
</evidence>
<dbReference type="InterPro" id="IPR043129">
    <property type="entry name" value="ATPase_NBD"/>
</dbReference>
<evidence type="ECO:0000256" key="4">
    <source>
        <dbReference type="ARBA" id="ARBA00005225"/>
    </source>
</evidence>
<feature type="binding site" evidence="16">
    <location>
        <position position="165"/>
    </location>
    <ligand>
        <name>ATP</name>
        <dbReference type="ChEBI" id="CHEBI:30616"/>
    </ligand>
</feature>
<keyword evidence="16" id="KW-0479">Metal-binding</keyword>
<gene>
    <name evidence="16" type="primary">coaX</name>
    <name evidence="17" type="ORF">FRE64_06660</name>
</gene>
<reference evidence="17 18" key="1">
    <citation type="submission" date="2019-08" db="EMBL/GenBank/DDBJ databases">
        <title>Carotenoids and Carotenoid Binding Proteins in the Halophilic Cyanobacterium Euhalothece sp. ZM00.</title>
        <authorList>
            <person name="Cho S.M."/>
            <person name="Song J.Y."/>
            <person name="Park Y.-I."/>
        </authorList>
    </citation>
    <scope>NUCLEOTIDE SEQUENCE [LARGE SCALE GENOMIC DNA]</scope>
    <source>
        <strain evidence="17 18">Z-M001</strain>
    </source>
</reference>
<dbReference type="GO" id="GO:0005524">
    <property type="term" value="F:ATP binding"/>
    <property type="evidence" value="ECO:0007669"/>
    <property type="project" value="UniProtKB-UniRule"/>
</dbReference>
<evidence type="ECO:0000256" key="3">
    <source>
        <dbReference type="ARBA" id="ARBA00004496"/>
    </source>
</evidence>
<keyword evidence="7 16" id="KW-0963">Cytoplasm</keyword>
<dbReference type="SUPFAM" id="SSF53067">
    <property type="entry name" value="Actin-like ATPase domain"/>
    <property type="match status" value="1"/>
</dbReference>
<dbReference type="NCBIfam" id="NF009871">
    <property type="entry name" value="PRK13331.1"/>
    <property type="match status" value="1"/>
</dbReference>
<dbReference type="RefSeq" id="WP_146295239.1">
    <property type="nucleotide sequence ID" value="NZ_CP042326.1"/>
</dbReference>
<dbReference type="EC" id="2.7.1.33" evidence="6 16"/>
<proteinExistence type="inferred from homology"/>
<dbReference type="Proteomes" id="UP000318453">
    <property type="component" value="Chromosome"/>
</dbReference>
<dbReference type="PANTHER" id="PTHR34265">
    <property type="entry name" value="TYPE III PANTOTHENATE KINASE"/>
    <property type="match status" value="1"/>
</dbReference>
<evidence type="ECO:0000313" key="17">
    <source>
        <dbReference type="EMBL" id="QDZ39639.1"/>
    </source>
</evidence>
<comment type="cofactor">
    <cofactor evidence="2">
        <name>K(+)</name>
        <dbReference type="ChEBI" id="CHEBI:29103"/>
    </cofactor>
</comment>
<evidence type="ECO:0000256" key="14">
    <source>
        <dbReference type="ARBA" id="ARBA00038036"/>
    </source>
</evidence>
<evidence type="ECO:0000256" key="11">
    <source>
        <dbReference type="ARBA" id="ARBA00022840"/>
    </source>
</evidence>
<dbReference type="NCBIfam" id="TIGR00671">
    <property type="entry name" value="baf"/>
    <property type="match status" value="1"/>
</dbReference>
<comment type="pathway">
    <text evidence="4 16">Cofactor biosynthesis; coenzyme A biosynthesis; CoA from (R)-pantothenate: step 1/5.</text>
</comment>
<feature type="binding site" evidence="16">
    <location>
        <position position="136"/>
    </location>
    <ligand>
        <name>substrate</name>
    </ligand>
</feature>
<dbReference type="PANTHER" id="PTHR34265:SF1">
    <property type="entry name" value="TYPE III PANTOTHENATE KINASE"/>
    <property type="match status" value="1"/>
</dbReference>
<comment type="catalytic activity">
    <reaction evidence="1 16">
        <text>(R)-pantothenate + ATP = (R)-4'-phosphopantothenate + ADP + H(+)</text>
        <dbReference type="Rhea" id="RHEA:16373"/>
        <dbReference type="ChEBI" id="CHEBI:10986"/>
        <dbReference type="ChEBI" id="CHEBI:15378"/>
        <dbReference type="ChEBI" id="CHEBI:29032"/>
        <dbReference type="ChEBI" id="CHEBI:30616"/>
        <dbReference type="ChEBI" id="CHEBI:456216"/>
        <dbReference type="EC" id="2.7.1.33"/>
    </reaction>
</comment>
<keyword evidence="8 16" id="KW-0808">Transferase</keyword>
<dbReference type="CDD" id="cd24015">
    <property type="entry name" value="ASKHA_NBD_PanK-III"/>
    <property type="match status" value="1"/>
</dbReference>
<evidence type="ECO:0000256" key="10">
    <source>
        <dbReference type="ARBA" id="ARBA00022777"/>
    </source>
</evidence>
<evidence type="ECO:0000256" key="12">
    <source>
        <dbReference type="ARBA" id="ARBA00022958"/>
    </source>
</evidence>
<dbReference type="KEGG" id="enn:FRE64_06660"/>
<evidence type="ECO:0000313" key="18">
    <source>
        <dbReference type="Proteomes" id="UP000318453"/>
    </source>
</evidence>
<comment type="subunit">
    <text evidence="5 16">Homodimer.</text>
</comment>
<dbReference type="GO" id="GO:0005737">
    <property type="term" value="C:cytoplasm"/>
    <property type="evidence" value="ECO:0007669"/>
    <property type="project" value="UniProtKB-SubCell"/>
</dbReference>
<dbReference type="GO" id="GO:0015937">
    <property type="term" value="P:coenzyme A biosynthetic process"/>
    <property type="evidence" value="ECO:0007669"/>
    <property type="project" value="UniProtKB-UniRule"/>
</dbReference>
<evidence type="ECO:0000256" key="8">
    <source>
        <dbReference type="ARBA" id="ARBA00022679"/>
    </source>
</evidence>
<feature type="active site" description="Proton acceptor" evidence="16">
    <location>
        <position position="142"/>
    </location>
</feature>
<evidence type="ECO:0000256" key="1">
    <source>
        <dbReference type="ARBA" id="ARBA00001206"/>
    </source>
</evidence>
<keyword evidence="9 16" id="KW-0547">Nucleotide-binding</keyword>
<evidence type="ECO:0000256" key="2">
    <source>
        <dbReference type="ARBA" id="ARBA00001958"/>
    </source>
</evidence>
<comment type="subcellular location">
    <subcellularLocation>
        <location evidence="3 16">Cytoplasm</location>
    </subcellularLocation>
</comment>